<dbReference type="InterPro" id="IPR000164">
    <property type="entry name" value="Histone_H3/CENP-A"/>
</dbReference>
<dbReference type="Proteomes" id="UP000075885">
    <property type="component" value="Unassembled WGS sequence"/>
</dbReference>
<protein>
    <recommendedName>
        <fullName evidence="3">Core Histone H2A/H2B/H3 domain-containing protein</fullName>
    </recommendedName>
</protein>
<feature type="compositionally biased region" description="Low complexity" evidence="2">
    <location>
        <begin position="36"/>
        <end position="59"/>
    </location>
</feature>
<proteinExistence type="inferred from homology"/>
<dbReference type="EnsemblMetazoa" id="AEPI009159-RA">
    <property type="protein sequence ID" value="AEPI009159-PA"/>
    <property type="gene ID" value="AEPI009159"/>
</dbReference>
<evidence type="ECO:0000256" key="2">
    <source>
        <dbReference type="SAM" id="MobiDB-lite"/>
    </source>
</evidence>
<organism evidence="4 5">
    <name type="scientific">Anopheles epiroticus</name>
    <dbReference type="NCBI Taxonomy" id="199890"/>
    <lineage>
        <taxon>Eukaryota</taxon>
        <taxon>Metazoa</taxon>
        <taxon>Ecdysozoa</taxon>
        <taxon>Arthropoda</taxon>
        <taxon>Hexapoda</taxon>
        <taxon>Insecta</taxon>
        <taxon>Pterygota</taxon>
        <taxon>Neoptera</taxon>
        <taxon>Endopterygota</taxon>
        <taxon>Diptera</taxon>
        <taxon>Nematocera</taxon>
        <taxon>Culicoidea</taxon>
        <taxon>Culicidae</taxon>
        <taxon>Anophelinae</taxon>
        <taxon>Anopheles</taxon>
    </lineage>
</organism>
<evidence type="ECO:0000259" key="3">
    <source>
        <dbReference type="Pfam" id="PF00125"/>
    </source>
</evidence>
<dbReference type="InterPro" id="IPR009072">
    <property type="entry name" value="Histone-fold"/>
</dbReference>
<dbReference type="GO" id="GO:0003677">
    <property type="term" value="F:DNA binding"/>
    <property type="evidence" value="ECO:0007669"/>
    <property type="project" value="InterPro"/>
</dbReference>
<feature type="compositionally biased region" description="Low complexity" evidence="2">
    <location>
        <begin position="10"/>
        <end position="19"/>
    </location>
</feature>
<dbReference type="SMART" id="SM00428">
    <property type="entry name" value="H3"/>
    <property type="match status" value="1"/>
</dbReference>
<dbReference type="GO" id="GO:0046982">
    <property type="term" value="F:protein heterodimerization activity"/>
    <property type="evidence" value="ECO:0007669"/>
    <property type="project" value="InterPro"/>
</dbReference>
<dbReference type="PANTHER" id="PTHR45810">
    <property type="entry name" value="HISTONE H3.2"/>
    <property type="match status" value="1"/>
</dbReference>
<dbReference type="GO" id="GO:0030527">
    <property type="term" value="F:structural constituent of chromatin"/>
    <property type="evidence" value="ECO:0007669"/>
    <property type="project" value="InterPro"/>
</dbReference>
<reference evidence="4" key="2">
    <citation type="submission" date="2020-05" db="UniProtKB">
        <authorList>
            <consortium name="EnsemblMetazoa"/>
        </authorList>
    </citation>
    <scope>IDENTIFICATION</scope>
    <source>
        <strain evidence="4">Epiroticus2</strain>
    </source>
</reference>
<dbReference type="Pfam" id="PF00125">
    <property type="entry name" value="Histone"/>
    <property type="match status" value="1"/>
</dbReference>
<feature type="domain" description="Core Histone H2A/H2B/H3" evidence="3">
    <location>
        <begin position="85"/>
        <end position="161"/>
    </location>
</feature>
<reference evidence="5" key="1">
    <citation type="submission" date="2013-03" db="EMBL/GenBank/DDBJ databases">
        <title>The Genome Sequence of Anopheles epiroticus epiroticus2.</title>
        <authorList>
            <consortium name="The Broad Institute Genomics Platform"/>
            <person name="Neafsey D.E."/>
            <person name="Howell P."/>
            <person name="Walker B."/>
            <person name="Young S.K."/>
            <person name="Zeng Q."/>
            <person name="Gargeya S."/>
            <person name="Fitzgerald M."/>
            <person name="Haas B."/>
            <person name="Abouelleil A."/>
            <person name="Allen A.W."/>
            <person name="Alvarado L."/>
            <person name="Arachchi H.M."/>
            <person name="Berlin A.M."/>
            <person name="Chapman S.B."/>
            <person name="Gainer-Dewar J."/>
            <person name="Goldberg J."/>
            <person name="Griggs A."/>
            <person name="Gujja S."/>
            <person name="Hansen M."/>
            <person name="Howarth C."/>
            <person name="Imamovic A."/>
            <person name="Ireland A."/>
            <person name="Larimer J."/>
            <person name="McCowan C."/>
            <person name="Murphy C."/>
            <person name="Pearson M."/>
            <person name="Poon T.W."/>
            <person name="Priest M."/>
            <person name="Roberts A."/>
            <person name="Saif S."/>
            <person name="Shea T."/>
            <person name="Sisk P."/>
            <person name="Sykes S."/>
            <person name="Wortman J."/>
            <person name="Nusbaum C."/>
            <person name="Birren B."/>
        </authorList>
    </citation>
    <scope>NUCLEOTIDE SEQUENCE [LARGE SCALE GENOMIC DNA]</scope>
    <source>
        <strain evidence="5">Epiroticus2</strain>
    </source>
</reference>
<dbReference type="Gene3D" id="1.10.20.10">
    <property type="entry name" value="Histone, subunit A"/>
    <property type="match status" value="1"/>
</dbReference>
<feature type="region of interest" description="Disordered" evidence="2">
    <location>
        <begin position="1"/>
        <end position="77"/>
    </location>
</feature>
<keyword evidence="5" id="KW-1185">Reference proteome</keyword>
<dbReference type="GO" id="GO:0000786">
    <property type="term" value="C:nucleosome"/>
    <property type="evidence" value="ECO:0007669"/>
    <property type="project" value="InterPro"/>
</dbReference>
<dbReference type="AlphaFoldDB" id="A0A182PQC9"/>
<sequence>MARASRSRSRQLSSDSSSSEGDEREEQEASQRNRRSQSSTRSHTPETSASSSQRRSLSADPPRSRANAAPQSRNQGHRRIAPFLKEMLHLQQTWHLLIPKAAFGRVVREVFDNRFRITTEALRALHESSEVFLVQLFEDAYKCCMHRARVTLSPMDIRLVIDLRGGIK</sequence>
<name>A0A182PQC9_9DIPT</name>
<dbReference type="InterPro" id="IPR007125">
    <property type="entry name" value="H2A/H2B/H3"/>
</dbReference>
<evidence type="ECO:0000313" key="4">
    <source>
        <dbReference type="EnsemblMetazoa" id="AEPI009159-PA"/>
    </source>
</evidence>
<dbReference type="VEuPathDB" id="VectorBase:AEPI009159"/>
<evidence type="ECO:0000256" key="1">
    <source>
        <dbReference type="ARBA" id="ARBA00010343"/>
    </source>
</evidence>
<accession>A0A182PQC9</accession>
<dbReference type="PRINTS" id="PR00622">
    <property type="entry name" value="HISTONEH3"/>
</dbReference>
<evidence type="ECO:0000313" key="5">
    <source>
        <dbReference type="Proteomes" id="UP000075885"/>
    </source>
</evidence>
<dbReference type="SUPFAM" id="SSF47113">
    <property type="entry name" value="Histone-fold"/>
    <property type="match status" value="1"/>
</dbReference>
<comment type="similarity">
    <text evidence="1">Belongs to the histone H3 family.</text>
</comment>
<dbReference type="STRING" id="199890.A0A182PQC9"/>